<evidence type="ECO:0000313" key="4">
    <source>
        <dbReference type="Proteomes" id="UP000676565"/>
    </source>
</evidence>
<accession>A0ABS5BNV3</accession>
<sequence>MSEAVITEVKDALKGMETKFNTAMSGLDAFKSEIAPKLGKMDAFDEAKFNKVSETIASAVEESQKLTGKLKAAEDAFETKHKLLEAELNGVKTALNRPAAGGSNDSDKEAKAQHKKLFNQFARSKKSNQQDFHEFIEASDAPAEVKALSVGSDPDGGYLVMPEFGGIIQTKVFETSPIRQLASVVNISTDAYEYVLDNGEADGEWVGETTAPTTETTPQFGKKSIVVHELAAKPKATQKMIDDGIVDIEAWLAGKVADIFARKEATAFVSGNGVGKPRGILSYAAGTDITQEQIEQVVTGSASTFTYDGMVDLQNALKEPYQANASFLYKRATNAALLKIKDLEGRPIFNMTYDKNAGLRPTLLGQTAYFANDMPAIASNALAMAYGDIKAGYQIVDRIGIRVLRDPYTNKPFVIYYTTKRVGGGVINHEALKLGKIST</sequence>
<dbReference type="SUPFAM" id="SSF56563">
    <property type="entry name" value="Major capsid protein gp5"/>
    <property type="match status" value="1"/>
</dbReference>
<dbReference type="RefSeq" id="WP_210653485.1">
    <property type="nucleotide sequence ID" value="NZ_JAGKQQ010000001.1"/>
</dbReference>
<comment type="caution">
    <text evidence="3">The sequence shown here is derived from an EMBL/GenBank/DDBJ whole genome shotgun (WGS) entry which is preliminary data.</text>
</comment>
<dbReference type="Gene3D" id="3.30.2400.10">
    <property type="entry name" value="Major capsid protein gp5"/>
    <property type="match status" value="1"/>
</dbReference>
<evidence type="ECO:0000259" key="2">
    <source>
        <dbReference type="Pfam" id="PF05065"/>
    </source>
</evidence>
<evidence type="ECO:0000256" key="1">
    <source>
        <dbReference type="ARBA" id="ARBA00004328"/>
    </source>
</evidence>
<comment type="subcellular location">
    <subcellularLocation>
        <location evidence="1">Virion</location>
    </subcellularLocation>
</comment>
<feature type="domain" description="Phage capsid-like C-terminal" evidence="2">
    <location>
        <begin position="156"/>
        <end position="436"/>
    </location>
</feature>
<gene>
    <name evidence="3" type="ORF">J8F10_08940</name>
</gene>
<dbReference type="EMBL" id="JAGKQQ010000001">
    <property type="protein sequence ID" value="MBP3955405.1"/>
    <property type="molecule type" value="Genomic_DNA"/>
</dbReference>
<organism evidence="3 4">
    <name type="scientific">Gemmata palustris</name>
    <dbReference type="NCBI Taxonomy" id="2822762"/>
    <lineage>
        <taxon>Bacteria</taxon>
        <taxon>Pseudomonadati</taxon>
        <taxon>Planctomycetota</taxon>
        <taxon>Planctomycetia</taxon>
        <taxon>Gemmatales</taxon>
        <taxon>Gemmataceae</taxon>
        <taxon>Gemmata</taxon>
    </lineage>
</organism>
<proteinExistence type="predicted"/>
<dbReference type="NCBIfam" id="TIGR01554">
    <property type="entry name" value="major_cap_HK97"/>
    <property type="match status" value="1"/>
</dbReference>
<evidence type="ECO:0000313" key="3">
    <source>
        <dbReference type="EMBL" id="MBP3955405.1"/>
    </source>
</evidence>
<dbReference type="Proteomes" id="UP000676565">
    <property type="component" value="Unassembled WGS sequence"/>
</dbReference>
<keyword evidence="4" id="KW-1185">Reference proteome</keyword>
<dbReference type="Pfam" id="PF05065">
    <property type="entry name" value="Phage_capsid"/>
    <property type="match status" value="1"/>
</dbReference>
<name>A0ABS5BNV3_9BACT</name>
<dbReference type="InterPro" id="IPR054612">
    <property type="entry name" value="Phage_capsid-like_C"/>
</dbReference>
<protein>
    <submittedName>
        <fullName evidence="3">Phage major capsid protein</fullName>
    </submittedName>
</protein>
<reference evidence="3 4" key="1">
    <citation type="submission" date="2021-04" db="EMBL/GenBank/DDBJ databases">
        <authorList>
            <person name="Ivanova A."/>
        </authorList>
    </citation>
    <scope>NUCLEOTIDE SEQUENCE [LARGE SCALE GENOMIC DNA]</scope>
    <source>
        <strain evidence="3 4">G18</strain>
    </source>
</reference>
<dbReference type="InterPro" id="IPR024455">
    <property type="entry name" value="Phage_capsid"/>
</dbReference>